<gene>
    <name evidence="1" type="ORF">SAMN03080615_02865</name>
</gene>
<name>A0A1H9J4G7_9GAMM</name>
<evidence type="ECO:0000313" key="2">
    <source>
        <dbReference type="Proteomes" id="UP000198749"/>
    </source>
</evidence>
<dbReference type="OrthoDB" id="6848571at2"/>
<proteinExistence type="predicted"/>
<reference evidence="2" key="1">
    <citation type="submission" date="2016-10" db="EMBL/GenBank/DDBJ databases">
        <authorList>
            <person name="Varghese N."/>
            <person name="Submissions S."/>
        </authorList>
    </citation>
    <scope>NUCLEOTIDE SEQUENCE [LARGE SCALE GENOMIC DNA]</scope>
    <source>
        <strain evidence="2">DSM 18887</strain>
    </source>
</reference>
<protein>
    <submittedName>
        <fullName evidence="1">Uncharacterized protein</fullName>
    </submittedName>
</protein>
<dbReference type="RefSeq" id="WP_091359579.1">
    <property type="nucleotide sequence ID" value="NZ_AP025284.1"/>
</dbReference>
<sequence length="97" mass="11307">MSVNYIIYALGMKGQVIDKVLVPYREKDGTFPIFSEELQRENSSDKIQKAENKVPGITDISEAVKYIRQGGYRWRLKEYETGQVNIFKPEHIVIREL</sequence>
<dbReference type="Proteomes" id="UP000198749">
    <property type="component" value="Unassembled WGS sequence"/>
</dbReference>
<accession>A0A1H9J4G7</accession>
<organism evidence="1 2">
    <name type="scientific">Amphritea atlantica</name>
    <dbReference type="NCBI Taxonomy" id="355243"/>
    <lineage>
        <taxon>Bacteria</taxon>
        <taxon>Pseudomonadati</taxon>
        <taxon>Pseudomonadota</taxon>
        <taxon>Gammaproteobacteria</taxon>
        <taxon>Oceanospirillales</taxon>
        <taxon>Oceanospirillaceae</taxon>
        <taxon>Amphritea</taxon>
    </lineage>
</organism>
<dbReference type="AlphaFoldDB" id="A0A1H9J4G7"/>
<evidence type="ECO:0000313" key="1">
    <source>
        <dbReference type="EMBL" id="SEQ81639.1"/>
    </source>
</evidence>
<keyword evidence="2" id="KW-1185">Reference proteome</keyword>
<dbReference type="EMBL" id="FOGB01000008">
    <property type="protein sequence ID" value="SEQ81639.1"/>
    <property type="molecule type" value="Genomic_DNA"/>
</dbReference>